<evidence type="ECO:0000313" key="1">
    <source>
        <dbReference type="EMBL" id="GFS34752.1"/>
    </source>
</evidence>
<reference evidence="1" key="1">
    <citation type="submission" date="2020-08" db="EMBL/GenBank/DDBJ databases">
        <title>Multicomponent nature underlies the extraordinary mechanical properties of spider dragline silk.</title>
        <authorList>
            <person name="Kono N."/>
            <person name="Nakamura H."/>
            <person name="Mori M."/>
            <person name="Yoshida Y."/>
            <person name="Ohtoshi R."/>
            <person name="Malay A.D."/>
            <person name="Moran D.A.P."/>
            <person name="Tomita M."/>
            <person name="Numata K."/>
            <person name="Arakawa K."/>
        </authorList>
    </citation>
    <scope>NUCLEOTIDE SEQUENCE</scope>
</reference>
<name>A0A8X6M9S4_NEPPI</name>
<keyword evidence="2" id="KW-1185">Reference proteome</keyword>
<dbReference type="AlphaFoldDB" id="A0A8X6M9S4"/>
<evidence type="ECO:0000313" key="2">
    <source>
        <dbReference type="Proteomes" id="UP000887013"/>
    </source>
</evidence>
<dbReference type="Proteomes" id="UP000887013">
    <property type="component" value="Unassembled WGS sequence"/>
</dbReference>
<gene>
    <name evidence="1" type="ORF">NPIL_482411</name>
</gene>
<protein>
    <submittedName>
        <fullName evidence="1">Uncharacterized protein</fullName>
    </submittedName>
</protein>
<comment type="caution">
    <text evidence="1">The sequence shown here is derived from an EMBL/GenBank/DDBJ whole genome shotgun (WGS) entry which is preliminary data.</text>
</comment>
<accession>A0A8X6M9S4</accession>
<proteinExistence type="predicted"/>
<feature type="non-terminal residue" evidence="1">
    <location>
        <position position="1"/>
    </location>
</feature>
<sequence>RYSEREWDEESFVEIKRYLGCRRKIFPIFEEKFFRGKKVRNRFKCLKEFNAPPFSSVQRAFPHFFS</sequence>
<organism evidence="1 2">
    <name type="scientific">Nephila pilipes</name>
    <name type="common">Giant wood spider</name>
    <name type="synonym">Nephila maculata</name>
    <dbReference type="NCBI Taxonomy" id="299642"/>
    <lineage>
        <taxon>Eukaryota</taxon>
        <taxon>Metazoa</taxon>
        <taxon>Ecdysozoa</taxon>
        <taxon>Arthropoda</taxon>
        <taxon>Chelicerata</taxon>
        <taxon>Arachnida</taxon>
        <taxon>Araneae</taxon>
        <taxon>Araneomorphae</taxon>
        <taxon>Entelegynae</taxon>
        <taxon>Araneoidea</taxon>
        <taxon>Nephilidae</taxon>
        <taxon>Nephila</taxon>
    </lineage>
</organism>
<dbReference type="EMBL" id="BMAW01088454">
    <property type="protein sequence ID" value="GFS34752.1"/>
    <property type="molecule type" value="Genomic_DNA"/>
</dbReference>